<evidence type="ECO:0000313" key="3">
    <source>
        <dbReference type="Proteomes" id="UP000598297"/>
    </source>
</evidence>
<dbReference type="InterPro" id="IPR032710">
    <property type="entry name" value="NTF2-like_dom_sf"/>
</dbReference>
<dbReference type="SUPFAM" id="SSF54427">
    <property type="entry name" value="NTF2-like"/>
    <property type="match status" value="1"/>
</dbReference>
<proteinExistence type="predicted"/>
<protein>
    <submittedName>
        <fullName evidence="2">Nuclear transport factor 2 family protein</fullName>
    </submittedName>
</protein>
<comment type="caution">
    <text evidence="2">The sequence shown here is derived from an EMBL/GenBank/DDBJ whole genome shotgun (WGS) entry which is preliminary data.</text>
</comment>
<dbReference type="EMBL" id="JAAAHS010000390">
    <property type="protein sequence ID" value="NBE55922.1"/>
    <property type="molecule type" value="Genomic_DNA"/>
</dbReference>
<dbReference type="Proteomes" id="UP000598297">
    <property type="component" value="Unassembled WGS sequence"/>
</dbReference>
<accession>A0A964UZS6</accession>
<sequence length="158" mass="17658">MTQRVDLATVMDQLAIDALITDYARAVDDGDWGVYRGLFSPDGRADYSSAGGVEGAADEVADWMEQTLRLFPMRQHLIVNRSLRFDALDGDLGDTAQVRADYYNPMRMDPESDAPDFECGGRYAFSVLRTRTGWRVTRVVVHEKWRRTGGSGSTKPTS</sequence>
<dbReference type="Gene3D" id="3.10.450.50">
    <property type="match status" value="1"/>
</dbReference>
<dbReference type="OrthoDB" id="981191at2"/>
<name>A0A964UZS6_9ACTN</name>
<dbReference type="Pfam" id="PF13577">
    <property type="entry name" value="SnoaL_4"/>
    <property type="match status" value="1"/>
</dbReference>
<organism evidence="2 3">
    <name type="scientific">Streptomyces boluensis</name>
    <dbReference type="NCBI Taxonomy" id="1775135"/>
    <lineage>
        <taxon>Bacteria</taxon>
        <taxon>Bacillati</taxon>
        <taxon>Actinomycetota</taxon>
        <taxon>Actinomycetes</taxon>
        <taxon>Kitasatosporales</taxon>
        <taxon>Streptomycetaceae</taxon>
        <taxon>Streptomyces</taxon>
    </lineage>
</organism>
<reference evidence="2" key="1">
    <citation type="submission" date="2020-01" db="EMBL/GenBank/DDBJ databases">
        <title>Whole-genome analyses of novel actinobacteria.</title>
        <authorList>
            <person name="Sahin N."/>
        </authorList>
    </citation>
    <scope>NUCLEOTIDE SEQUENCE</scope>
    <source>
        <strain evidence="2">YC537</strain>
    </source>
</reference>
<gene>
    <name evidence="2" type="ORF">GUY60_31700</name>
</gene>
<dbReference type="AlphaFoldDB" id="A0A964UZS6"/>
<evidence type="ECO:0000259" key="1">
    <source>
        <dbReference type="Pfam" id="PF13577"/>
    </source>
</evidence>
<dbReference type="InterPro" id="IPR037401">
    <property type="entry name" value="SnoaL-like"/>
</dbReference>
<keyword evidence="3" id="KW-1185">Reference proteome</keyword>
<evidence type="ECO:0000313" key="2">
    <source>
        <dbReference type="EMBL" id="NBE55922.1"/>
    </source>
</evidence>
<dbReference type="RefSeq" id="WP_161704118.1">
    <property type="nucleotide sequence ID" value="NZ_JAAAHS010000390.1"/>
</dbReference>
<feature type="domain" description="SnoaL-like" evidence="1">
    <location>
        <begin position="10"/>
        <end position="139"/>
    </location>
</feature>